<accession>A0A699ZKC1</accession>
<organism evidence="2 3">
    <name type="scientific">Haematococcus lacustris</name>
    <name type="common">Green alga</name>
    <name type="synonym">Haematococcus pluvialis</name>
    <dbReference type="NCBI Taxonomy" id="44745"/>
    <lineage>
        <taxon>Eukaryota</taxon>
        <taxon>Viridiplantae</taxon>
        <taxon>Chlorophyta</taxon>
        <taxon>core chlorophytes</taxon>
        <taxon>Chlorophyceae</taxon>
        <taxon>CS clade</taxon>
        <taxon>Chlamydomonadales</taxon>
        <taxon>Haematococcaceae</taxon>
        <taxon>Haematococcus</taxon>
    </lineage>
</organism>
<protein>
    <submittedName>
        <fullName evidence="2">Uncharacterized protein</fullName>
    </submittedName>
</protein>
<gene>
    <name evidence="2" type="ORF">HaLaN_18830</name>
</gene>
<dbReference type="AlphaFoldDB" id="A0A699ZKC1"/>
<feature type="region of interest" description="Disordered" evidence="1">
    <location>
        <begin position="185"/>
        <end position="216"/>
    </location>
</feature>
<evidence type="ECO:0000313" key="2">
    <source>
        <dbReference type="EMBL" id="GFH21510.1"/>
    </source>
</evidence>
<feature type="region of interest" description="Disordered" evidence="1">
    <location>
        <begin position="256"/>
        <end position="284"/>
    </location>
</feature>
<feature type="compositionally biased region" description="Low complexity" evidence="1">
    <location>
        <begin position="259"/>
        <end position="278"/>
    </location>
</feature>
<evidence type="ECO:0000313" key="3">
    <source>
        <dbReference type="Proteomes" id="UP000485058"/>
    </source>
</evidence>
<dbReference type="Proteomes" id="UP000485058">
    <property type="component" value="Unassembled WGS sequence"/>
</dbReference>
<comment type="caution">
    <text evidence="2">The sequence shown here is derived from an EMBL/GenBank/DDBJ whole genome shotgun (WGS) entry which is preliminary data.</text>
</comment>
<name>A0A699ZKC1_HAELA</name>
<dbReference type="EMBL" id="BLLF01001843">
    <property type="protein sequence ID" value="GFH21510.1"/>
    <property type="molecule type" value="Genomic_DNA"/>
</dbReference>
<keyword evidence="3" id="KW-1185">Reference proteome</keyword>
<reference evidence="2 3" key="1">
    <citation type="submission" date="2020-02" db="EMBL/GenBank/DDBJ databases">
        <title>Draft genome sequence of Haematococcus lacustris strain NIES-144.</title>
        <authorList>
            <person name="Morimoto D."/>
            <person name="Nakagawa S."/>
            <person name="Yoshida T."/>
            <person name="Sawayama S."/>
        </authorList>
    </citation>
    <scope>NUCLEOTIDE SEQUENCE [LARGE SCALE GENOMIC DNA]</scope>
    <source>
        <strain evidence="2 3">NIES-144</strain>
    </source>
</reference>
<feature type="non-terminal residue" evidence="2">
    <location>
        <position position="1"/>
    </location>
</feature>
<sequence>MVLHRTESVMLLWALACTREHSSITLPLIPLTLTQEVLPRLASLTGTEFQMCVRALGKLQHCPPEQELHQLLYEALARLPPRPSRVAPSPRVLDASGVALVAVAVAQMGPRPTTVTASWWNAWLPAVTASVTELSGPVLRSLIVALRDAVLPAVHSGPVLCGRRSEVLKLVRALEHHPLLVEQLRHPSGRQAPSHRPAAAGPPRPTPAAPQDKKEMERLDELQKLSMDFFDLKAAVAKEEQRPLAQLASLQPATPVIQPPLSAAGSPGGSAVSADSAATLMELK</sequence>
<evidence type="ECO:0000256" key="1">
    <source>
        <dbReference type="SAM" id="MobiDB-lite"/>
    </source>
</evidence>
<proteinExistence type="predicted"/>